<feature type="domain" description="Inositolphosphotransferase Aur1/Ipt1" evidence="7">
    <location>
        <begin position="47"/>
        <end position="234"/>
    </location>
</feature>
<name>Q2JBQ4_FRACC</name>
<comment type="subcellular location">
    <subcellularLocation>
        <location evidence="1">Membrane</location>
        <topology evidence="1">Multi-pass membrane protein</topology>
    </subcellularLocation>
</comment>
<proteinExistence type="predicted"/>
<evidence type="ECO:0000256" key="2">
    <source>
        <dbReference type="ARBA" id="ARBA00022692"/>
    </source>
</evidence>
<dbReference type="HOGENOM" id="CLU_056733_0_0_11"/>
<dbReference type="PhylomeDB" id="Q2JBQ4"/>
<feature type="transmembrane region" description="Helical" evidence="6">
    <location>
        <begin position="170"/>
        <end position="189"/>
    </location>
</feature>
<dbReference type="EMBL" id="CP000249">
    <property type="protein sequence ID" value="ABD11288.1"/>
    <property type="molecule type" value="Genomic_DNA"/>
</dbReference>
<dbReference type="KEGG" id="fra:Francci3_1912"/>
<feature type="region of interest" description="Disordered" evidence="5">
    <location>
        <begin position="277"/>
        <end position="334"/>
    </location>
</feature>
<feature type="transmembrane region" description="Helical" evidence="6">
    <location>
        <begin position="219"/>
        <end position="243"/>
    </location>
</feature>
<feature type="transmembrane region" description="Helical" evidence="6">
    <location>
        <begin position="108"/>
        <end position="126"/>
    </location>
</feature>
<sequence>MRRLRNQTTGLLVWWVEVLMLVILYYSYTGTRAVADASTGEAMRMGHDLLRLETFLHLDPELGLNRWLQSVPVLAVVCCYYYATLHFVVTPALLVWMHRRHPPRYAQARWTLVITTLICLVGFFLFPTAPPRLLTGTSYVDTMSHFEGWGWWSGSASAAPDGLEGLTNQYAALPSLHCAWSLWCGFLLVRFGRRPLVRVLGALYPAATLFVVMSTSNHYLLDAVAGWAVLGGAAGAVALVAGWRSRVGFVGSAAGQPAVPGAGSQLAPNALAPVSVPLPSPPPSSLAPPPSSLAPPPSSLAPPPSPVPPPAPPATSSMAMRVTPVARADGAHAN</sequence>
<keyword evidence="3 6" id="KW-1133">Transmembrane helix</keyword>
<dbReference type="OrthoDB" id="5241565at2"/>
<reference evidence="8 9" key="1">
    <citation type="journal article" date="2007" name="Genome Res.">
        <title>Genome characteristics of facultatively symbiotic Frankia sp. strains reflect host range and host plant biogeography.</title>
        <authorList>
            <person name="Normand P."/>
            <person name="Lapierre P."/>
            <person name="Tisa L.S."/>
            <person name="Gogarten J.P."/>
            <person name="Alloisio N."/>
            <person name="Bagnarol E."/>
            <person name="Bassi C.A."/>
            <person name="Berry A.M."/>
            <person name="Bickhart D.M."/>
            <person name="Choisne N."/>
            <person name="Couloux A."/>
            <person name="Cournoyer B."/>
            <person name="Cruveiller S."/>
            <person name="Daubin V."/>
            <person name="Demange N."/>
            <person name="Francino M.P."/>
            <person name="Goltsman E."/>
            <person name="Huang Y."/>
            <person name="Kopp O.R."/>
            <person name="Labarre L."/>
            <person name="Lapidus A."/>
            <person name="Lavire C."/>
            <person name="Marechal J."/>
            <person name="Martinez M."/>
            <person name="Mastronunzio J.E."/>
            <person name="Mullin B.C."/>
            <person name="Niemann J."/>
            <person name="Pujic P."/>
            <person name="Rawnsley T."/>
            <person name="Rouy Z."/>
            <person name="Schenowitz C."/>
            <person name="Sellstedt A."/>
            <person name="Tavares F."/>
            <person name="Tomkins J.P."/>
            <person name="Vallenet D."/>
            <person name="Valverde C."/>
            <person name="Wall L.G."/>
            <person name="Wang Y."/>
            <person name="Medigue C."/>
            <person name="Benson D.R."/>
        </authorList>
    </citation>
    <scope>NUCLEOTIDE SEQUENCE [LARGE SCALE GENOMIC DNA]</scope>
    <source>
        <strain evidence="9">DSM 45818 / CECT 9043 / CcI3</strain>
    </source>
</reference>
<dbReference type="PANTHER" id="PTHR31310:SF7">
    <property type="entry name" value="PA-PHOSPHATASE RELATED-FAMILY PROTEIN DDB_G0268928"/>
    <property type="match status" value="1"/>
</dbReference>
<evidence type="ECO:0000313" key="8">
    <source>
        <dbReference type="EMBL" id="ABD11288.1"/>
    </source>
</evidence>
<gene>
    <name evidence="8" type="ordered locus">Francci3_1912</name>
</gene>
<protein>
    <recommendedName>
        <fullName evidence="7">Inositolphosphotransferase Aur1/Ipt1 domain-containing protein</fullName>
    </recommendedName>
</protein>
<evidence type="ECO:0000313" key="9">
    <source>
        <dbReference type="Proteomes" id="UP000001937"/>
    </source>
</evidence>
<dbReference type="CDD" id="cd03386">
    <property type="entry name" value="PAP2_Aur1_like"/>
    <property type="match status" value="1"/>
</dbReference>
<dbReference type="InterPro" id="IPR052185">
    <property type="entry name" value="IPC_Synthase-Related"/>
</dbReference>
<dbReference type="Pfam" id="PF14378">
    <property type="entry name" value="PAP2_3"/>
    <property type="match status" value="1"/>
</dbReference>
<evidence type="ECO:0000256" key="4">
    <source>
        <dbReference type="ARBA" id="ARBA00023136"/>
    </source>
</evidence>
<feature type="transmembrane region" description="Helical" evidence="6">
    <location>
        <begin position="12"/>
        <end position="28"/>
    </location>
</feature>
<dbReference type="GO" id="GO:0016020">
    <property type="term" value="C:membrane"/>
    <property type="evidence" value="ECO:0007669"/>
    <property type="project" value="UniProtKB-SubCell"/>
</dbReference>
<keyword evidence="4 6" id="KW-0472">Membrane</keyword>
<evidence type="ECO:0000256" key="3">
    <source>
        <dbReference type="ARBA" id="ARBA00022989"/>
    </source>
</evidence>
<dbReference type="InterPro" id="IPR026841">
    <property type="entry name" value="Aur1/Ipt1"/>
</dbReference>
<feature type="compositionally biased region" description="Pro residues" evidence="5">
    <location>
        <begin position="277"/>
        <end position="313"/>
    </location>
</feature>
<organism evidence="8 9">
    <name type="scientific">Frankia casuarinae (strain DSM 45818 / CECT 9043 / HFP020203 / CcI3)</name>
    <dbReference type="NCBI Taxonomy" id="106370"/>
    <lineage>
        <taxon>Bacteria</taxon>
        <taxon>Bacillati</taxon>
        <taxon>Actinomycetota</taxon>
        <taxon>Actinomycetes</taxon>
        <taxon>Frankiales</taxon>
        <taxon>Frankiaceae</taxon>
        <taxon>Frankia</taxon>
    </lineage>
</organism>
<keyword evidence="2 6" id="KW-0812">Transmembrane</keyword>
<dbReference type="RefSeq" id="WP_011436348.1">
    <property type="nucleotide sequence ID" value="NC_007777.1"/>
</dbReference>
<dbReference type="eggNOG" id="COG0671">
    <property type="taxonomic scope" value="Bacteria"/>
</dbReference>
<feature type="transmembrane region" description="Helical" evidence="6">
    <location>
        <begin position="196"/>
        <end position="213"/>
    </location>
</feature>
<evidence type="ECO:0000256" key="1">
    <source>
        <dbReference type="ARBA" id="ARBA00004141"/>
    </source>
</evidence>
<dbReference type="STRING" id="106370.Francci3_1912"/>
<evidence type="ECO:0000256" key="6">
    <source>
        <dbReference type="SAM" id="Phobius"/>
    </source>
</evidence>
<dbReference type="Proteomes" id="UP000001937">
    <property type="component" value="Chromosome"/>
</dbReference>
<evidence type="ECO:0000259" key="7">
    <source>
        <dbReference type="Pfam" id="PF14378"/>
    </source>
</evidence>
<feature type="transmembrane region" description="Helical" evidence="6">
    <location>
        <begin position="73"/>
        <end position="96"/>
    </location>
</feature>
<dbReference type="PANTHER" id="PTHR31310">
    <property type="match status" value="1"/>
</dbReference>
<keyword evidence="9" id="KW-1185">Reference proteome</keyword>
<evidence type="ECO:0000256" key="5">
    <source>
        <dbReference type="SAM" id="MobiDB-lite"/>
    </source>
</evidence>
<dbReference type="AlphaFoldDB" id="Q2JBQ4"/>
<accession>Q2JBQ4</accession>